<sequence length="149" mass="16859">MNTSSTVINFSYFQEQTVTKVNTDNTLPFSLGFSKGGLVAECPWRLKNKRSILLGQADWKSLHSAEQRQQVEALLLGQHIISIQWYEDIGILRITFSNGYALDMFHDSSFFEGWDLYGQDGFSFISLPGGACDHQISVFIESSSAHERR</sequence>
<dbReference type="Pfam" id="PF19686">
    <property type="entry name" value="DUF6188"/>
    <property type="match status" value="1"/>
</dbReference>
<evidence type="ECO:0000313" key="1">
    <source>
        <dbReference type="EMBL" id="AJI22167.1"/>
    </source>
</evidence>
<accession>A0A0B6AM54</accession>
<dbReference type="InterPro" id="IPR046179">
    <property type="entry name" value="DUF6188"/>
</dbReference>
<organism evidence="1 2">
    <name type="scientific">Priestia megaterium (strain ATCC 14581 / DSM 32 / CCUG 1817 / JCM 2506 / NBRC 15308 / NCIMB 9376 / NCTC 10342 / NRRL B-14308 / VKM B-512 / Ford 19)</name>
    <name type="common">Bacillus megaterium</name>
    <dbReference type="NCBI Taxonomy" id="1348623"/>
    <lineage>
        <taxon>Bacteria</taxon>
        <taxon>Bacillati</taxon>
        <taxon>Bacillota</taxon>
        <taxon>Bacilli</taxon>
        <taxon>Bacillales</taxon>
        <taxon>Bacillaceae</taxon>
        <taxon>Priestia</taxon>
    </lineage>
</organism>
<name>A0A0B6AM54_PRIM2</name>
<dbReference type="RefSeq" id="WP_016764785.1">
    <property type="nucleotide sequence ID" value="NZ_BCVB01000006.1"/>
</dbReference>
<gene>
    <name evidence="1" type="ORF">BG04_50</name>
</gene>
<protein>
    <submittedName>
        <fullName evidence="1">Uncharacterized protein</fullName>
    </submittedName>
</protein>
<evidence type="ECO:0000313" key="2">
    <source>
        <dbReference type="Proteomes" id="UP000031829"/>
    </source>
</evidence>
<dbReference type="HOGENOM" id="CLU_1746008_0_0_9"/>
<proteinExistence type="predicted"/>
<dbReference type="Proteomes" id="UP000031829">
    <property type="component" value="Chromosome"/>
</dbReference>
<dbReference type="KEGG" id="bmeg:BG04_50"/>
<dbReference type="EMBL" id="CP009920">
    <property type="protein sequence ID" value="AJI22167.1"/>
    <property type="molecule type" value="Genomic_DNA"/>
</dbReference>
<dbReference type="AlphaFoldDB" id="A0A0B6AM54"/>
<reference evidence="1 2" key="1">
    <citation type="journal article" date="2015" name="Genome Announc.">
        <title>Complete genome sequences for 35 biothreat assay-relevant bacillus species.</title>
        <authorList>
            <person name="Johnson S.L."/>
            <person name="Daligault H.E."/>
            <person name="Davenport K.W."/>
            <person name="Jaissle J."/>
            <person name="Frey K.G."/>
            <person name="Ladner J.T."/>
            <person name="Broomall S.M."/>
            <person name="Bishop-Lilly K.A."/>
            <person name="Bruce D.C."/>
            <person name="Gibbons H.S."/>
            <person name="Coyne S.R."/>
            <person name="Lo C.C."/>
            <person name="Meincke L."/>
            <person name="Munk A.C."/>
            <person name="Koroleva G.I."/>
            <person name="Rosenzweig C.N."/>
            <person name="Palacios G.F."/>
            <person name="Redden C.L."/>
            <person name="Minogue T.D."/>
            <person name="Chain P.S."/>
        </authorList>
    </citation>
    <scope>NUCLEOTIDE SEQUENCE [LARGE SCALE GENOMIC DNA]</scope>
    <source>
        <strain evidence="2">ATCC 14581 / DSM 32 / JCM 2506 / NBRC 15308 / NCIMB 9376 / NCTC 10342 / NRRL B-14308 / VKM B-512</strain>
    </source>
</reference>